<evidence type="ECO:0000313" key="3">
    <source>
        <dbReference type="Proteomes" id="UP001203297"/>
    </source>
</evidence>
<reference evidence="2" key="1">
    <citation type="journal article" date="2022" name="New Phytol.">
        <title>Evolutionary transition to the ectomycorrhizal habit in the genomes of a hyperdiverse lineage of mushroom-forming fungi.</title>
        <authorList>
            <person name="Looney B."/>
            <person name="Miyauchi S."/>
            <person name="Morin E."/>
            <person name="Drula E."/>
            <person name="Courty P.E."/>
            <person name="Kohler A."/>
            <person name="Kuo A."/>
            <person name="LaButti K."/>
            <person name="Pangilinan J."/>
            <person name="Lipzen A."/>
            <person name="Riley R."/>
            <person name="Andreopoulos W."/>
            <person name="He G."/>
            <person name="Johnson J."/>
            <person name="Nolan M."/>
            <person name="Tritt A."/>
            <person name="Barry K.W."/>
            <person name="Grigoriev I.V."/>
            <person name="Nagy L.G."/>
            <person name="Hibbett D."/>
            <person name="Henrissat B."/>
            <person name="Matheny P.B."/>
            <person name="Labbe J."/>
            <person name="Martin F.M."/>
        </authorList>
    </citation>
    <scope>NUCLEOTIDE SEQUENCE</scope>
    <source>
        <strain evidence="2">BPL690</strain>
    </source>
</reference>
<name>A0AAD4QJN1_9AGAM</name>
<organism evidence="2 3">
    <name type="scientific">Multifurca ochricompacta</name>
    <dbReference type="NCBI Taxonomy" id="376703"/>
    <lineage>
        <taxon>Eukaryota</taxon>
        <taxon>Fungi</taxon>
        <taxon>Dikarya</taxon>
        <taxon>Basidiomycota</taxon>
        <taxon>Agaricomycotina</taxon>
        <taxon>Agaricomycetes</taxon>
        <taxon>Russulales</taxon>
        <taxon>Russulaceae</taxon>
        <taxon>Multifurca</taxon>
    </lineage>
</organism>
<protein>
    <submittedName>
        <fullName evidence="2">Uncharacterized protein</fullName>
    </submittedName>
</protein>
<evidence type="ECO:0000256" key="1">
    <source>
        <dbReference type="SAM" id="Phobius"/>
    </source>
</evidence>
<accession>A0AAD4QJN1</accession>
<keyword evidence="3" id="KW-1185">Reference proteome</keyword>
<dbReference type="EMBL" id="WTXG01000121">
    <property type="protein sequence ID" value="KAI0292484.1"/>
    <property type="molecule type" value="Genomic_DNA"/>
</dbReference>
<proteinExistence type="predicted"/>
<feature type="non-terminal residue" evidence="2">
    <location>
        <position position="1"/>
    </location>
</feature>
<gene>
    <name evidence="2" type="ORF">B0F90DRAFT_1770216</name>
</gene>
<keyword evidence="1" id="KW-0472">Membrane</keyword>
<dbReference type="AlphaFoldDB" id="A0AAD4QJN1"/>
<dbReference type="Proteomes" id="UP001203297">
    <property type="component" value="Unassembled WGS sequence"/>
</dbReference>
<sequence length="66" mass="7599">MANKIPQHTTFLNKARRVFLILGAIYVFAVALGTVPFVQTQLLYMHNLKIPLLLSTVYRRDTILRV</sequence>
<comment type="caution">
    <text evidence="2">The sequence shown here is derived from an EMBL/GenBank/DDBJ whole genome shotgun (WGS) entry which is preliminary data.</text>
</comment>
<feature type="transmembrane region" description="Helical" evidence="1">
    <location>
        <begin position="18"/>
        <end position="38"/>
    </location>
</feature>
<keyword evidence="1" id="KW-0812">Transmembrane</keyword>
<keyword evidence="1" id="KW-1133">Transmembrane helix</keyword>
<evidence type="ECO:0000313" key="2">
    <source>
        <dbReference type="EMBL" id="KAI0292484.1"/>
    </source>
</evidence>